<accession>A0A645HXU7</accession>
<dbReference type="PANTHER" id="PTHR47089">
    <property type="entry name" value="ABC TRANSPORTER, PERMEASE PROTEIN"/>
    <property type="match status" value="1"/>
</dbReference>
<dbReference type="AlphaFoldDB" id="A0A645HXU7"/>
<name>A0A645HXU7_9ZZZZ</name>
<keyword evidence="1" id="KW-1133">Transmembrane helix</keyword>
<evidence type="ECO:0008006" key="3">
    <source>
        <dbReference type="Google" id="ProtNLM"/>
    </source>
</evidence>
<gene>
    <name evidence="2" type="ORF">SDC9_191426</name>
</gene>
<reference evidence="2" key="1">
    <citation type="submission" date="2019-08" db="EMBL/GenBank/DDBJ databases">
        <authorList>
            <person name="Kucharzyk K."/>
            <person name="Murdoch R.W."/>
            <person name="Higgins S."/>
            <person name="Loffler F."/>
        </authorList>
    </citation>
    <scope>NUCLEOTIDE SEQUENCE</scope>
</reference>
<evidence type="ECO:0000313" key="2">
    <source>
        <dbReference type="EMBL" id="MPN43865.1"/>
    </source>
</evidence>
<dbReference type="PANTHER" id="PTHR47089:SF1">
    <property type="entry name" value="GUANOSINE ABC TRANSPORTER PERMEASE PROTEIN NUPP"/>
    <property type="match status" value="1"/>
</dbReference>
<keyword evidence="1" id="KW-0812">Transmembrane</keyword>
<feature type="transmembrane region" description="Helical" evidence="1">
    <location>
        <begin position="37"/>
        <end position="59"/>
    </location>
</feature>
<protein>
    <recommendedName>
        <fullName evidence="3">ABC transporter permease</fullName>
    </recommendedName>
</protein>
<sequence length="81" mass="8978">MLVAILAKKNPALVPFAAFFLAYLRIGADVISRTSDIPVEFVQVIQAIVIMFIAAEMFLSGMKHRAITKASRKELELKEGK</sequence>
<dbReference type="EMBL" id="VSSQ01102554">
    <property type="protein sequence ID" value="MPN43865.1"/>
    <property type="molecule type" value="Genomic_DNA"/>
</dbReference>
<keyword evidence="1" id="KW-0472">Membrane</keyword>
<proteinExistence type="predicted"/>
<comment type="caution">
    <text evidence="2">The sequence shown here is derived from an EMBL/GenBank/DDBJ whole genome shotgun (WGS) entry which is preliminary data.</text>
</comment>
<organism evidence="2">
    <name type="scientific">bioreactor metagenome</name>
    <dbReference type="NCBI Taxonomy" id="1076179"/>
    <lineage>
        <taxon>unclassified sequences</taxon>
        <taxon>metagenomes</taxon>
        <taxon>ecological metagenomes</taxon>
    </lineage>
</organism>
<evidence type="ECO:0000256" key="1">
    <source>
        <dbReference type="SAM" id="Phobius"/>
    </source>
</evidence>